<comment type="caution">
    <text evidence="5">The sequence shown here is derived from an EMBL/GenBank/DDBJ whole genome shotgun (WGS) entry which is preliminary data.</text>
</comment>
<evidence type="ECO:0000259" key="4">
    <source>
        <dbReference type="Pfam" id="PF02872"/>
    </source>
</evidence>
<gene>
    <name evidence="5" type="ORF">EDD55_102345</name>
</gene>
<dbReference type="InterPro" id="IPR004843">
    <property type="entry name" value="Calcineurin-like_PHP"/>
</dbReference>
<dbReference type="PANTHER" id="PTHR11575:SF42">
    <property type="entry name" value="SULFUR OXIDATION PROTEIN SOXB"/>
    <property type="match status" value="1"/>
</dbReference>
<organism evidence="5 6">
    <name type="scientific">Varunaivibrio sulfuroxidans</name>
    <dbReference type="NCBI Taxonomy" id="1773489"/>
    <lineage>
        <taxon>Bacteria</taxon>
        <taxon>Pseudomonadati</taxon>
        <taxon>Pseudomonadota</taxon>
        <taxon>Alphaproteobacteria</taxon>
        <taxon>Rhodospirillales</taxon>
        <taxon>Magnetovibrionaceae</taxon>
        <taxon>Varunaivibrio</taxon>
    </lineage>
</organism>
<dbReference type="NCBIfam" id="TIGR04486">
    <property type="entry name" value="thiosulf_SoxB"/>
    <property type="match status" value="1"/>
</dbReference>
<evidence type="ECO:0000259" key="3">
    <source>
        <dbReference type="Pfam" id="PF00149"/>
    </source>
</evidence>
<evidence type="ECO:0000313" key="5">
    <source>
        <dbReference type="EMBL" id="TCS64302.1"/>
    </source>
</evidence>
<comment type="similarity">
    <text evidence="2">Belongs to the 5'-nucleotidase family.</text>
</comment>
<dbReference type="Gene3D" id="6.10.140.570">
    <property type="match status" value="1"/>
</dbReference>
<dbReference type="Pfam" id="PF00149">
    <property type="entry name" value="Metallophos"/>
    <property type="match status" value="1"/>
</dbReference>
<dbReference type="GO" id="GO:0030288">
    <property type="term" value="C:outer membrane-bounded periplasmic space"/>
    <property type="evidence" value="ECO:0007669"/>
    <property type="project" value="TreeGrafter"/>
</dbReference>
<keyword evidence="6" id="KW-1185">Reference proteome</keyword>
<dbReference type="PRINTS" id="PR01607">
    <property type="entry name" value="APYRASEFAMLY"/>
</dbReference>
<dbReference type="EMBL" id="SLZW01000002">
    <property type="protein sequence ID" value="TCS64302.1"/>
    <property type="molecule type" value="Genomic_DNA"/>
</dbReference>
<dbReference type="GO" id="GO:0009166">
    <property type="term" value="P:nucleotide catabolic process"/>
    <property type="evidence" value="ECO:0007669"/>
    <property type="project" value="InterPro"/>
</dbReference>
<dbReference type="InterPro" id="IPR041829">
    <property type="entry name" value="SoxB_N"/>
</dbReference>
<dbReference type="OrthoDB" id="5469761at2"/>
<feature type="domain" description="Calcineurin-like phosphoesterase" evidence="3">
    <location>
        <begin position="54"/>
        <end position="306"/>
    </location>
</feature>
<dbReference type="CDD" id="cd07411">
    <property type="entry name" value="MPP_SoxB_N"/>
    <property type="match status" value="1"/>
</dbReference>
<dbReference type="InterPro" id="IPR008334">
    <property type="entry name" value="5'-Nucleotdase_C"/>
</dbReference>
<protein>
    <submittedName>
        <fullName evidence="5">Sulfate thiol esterase SoxB</fullName>
    </submittedName>
</protein>
<dbReference type="InterPro" id="IPR006311">
    <property type="entry name" value="TAT_signal"/>
</dbReference>
<accession>A0A4R3JEH9</accession>
<dbReference type="SUPFAM" id="SSF55816">
    <property type="entry name" value="5'-nucleotidase (syn. UDP-sugar hydrolase), C-terminal domain"/>
    <property type="match status" value="1"/>
</dbReference>
<evidence type="ECO:0000256" key="2">
    <source>
        <dbReference type="RuleBase" id="RU362119"/>
    </source>
</evidence>
<dbReference type="Gene3D" id="3.60.21.10">
    <property type="match status" value="1"/>
</dbReference>
<evidence type="ECO:0000256" key="1">
    <source>
        <dbReference type="ARBA" id="ARBA00022729"/>
    </source>
</evidence>
<dbReference type="InterPro" id="IPR006179">
    <property type="entry name" value="5_nucleotidase/apyrase"/>
</dbReference>
<dbReference type="InterPro" id="IPR029052">
    <property type="entry name" value="Metallo-depent_PP-like"/>
</dbReference>
<dbReference type="InterPro" id="IPR036907">
    <property type="entry name" value="5'-Nucleotdase_C_sf"/>
</dbReference>
<name>A0A4R3JEH9_9PROT</name>
<sequence length="563" mass="61873">MLTRRDFMQITAATAALLGPTGCSSLGRAAAGQKITQEKLLQFDPVGQVTLLNFTDIHAQLVPLYFREPSTNLGVGKSAGIPPHLTGKDFLNYFKLRAGTMDAYAFTSDDYVSLARQYGRVGGLAHMATLIKAIRAERPDNTVLIDCGDTWQGSYGSLKSRGEDMVTAMNALGVDVMVPHWEFTYGEDRVKELIKKLKFPFLAGNVKDNEWQERVFDSIAYFERSGVKVAVIGQAFPYTPIANPRYMVPDWSFGINEDMIVENIAEAKSNGADLIVLASHNGFDVDRKLAGRVEGIDVILTGHTHDAIPALVKVKDTLLVAAGSHGKFLARLDLDVQGKKIVNHSFKMIPILSDAIAPDPEIAAVVRDVRAPYLKDISEILGRTDSLLYRRGNFNGSFDDLICQAIRQERDTQIALSPGFRWGATLLPGQAITTDDLFSQTAITYPNCYRQEMTGARLKTILEDVADNLFNADPYYQQGGDMVRVGGMGYAIDISKTIGNRISEMTLLDTGEQIDAKKTYTVGGWASVNPGTEGPPIYDVVSDYIRRKKVVSVPQNNTIKVTI</sequence>
<dbReference type="Pfam" id="PF02872">
    <property type="entry name" value="5_nucleotid_C"/>
    <property type="match status" value="1"/>
</dbReference>
<keyword evidence="2" id="KW-0547">Nucleotide-binding</keyword>
<keyword evidence="2" id="KW-0378">Hydrolase</keyword>
<dbReference type="AlphaFoldDB" id="A0A4R3JEH9"/>
<proteinExistence type="inferred from homology"/>
<evidence type="ECO:0000313" key="6">
    <source>
        <dbReference type="Proteomes" id="UP000295304"/>
    </source>
</evidence>
<dbReference type="GO" id="GO:0000166">
    <property type="term" value="F:nucleotide binding"/>
    <property type="evidence" value="ECO:0007669"/>
    <property type="project" value="UniProtKB-KW"/>
</dbReference>
<keyword evidence="1" id="KW-0732">Signal</keyword>
<dbReference type="Gene3D" id="3.90.780.10">
    <property type="entry name" value="5'-Nucleotidase, C-terminal domain"/>
    <property type="match status" value="1"/>
</dbReference>
<dbReference type="SUPFAM" id="SSF56300">
    <property type="entry name" value="Metallo-dependent phosphatases"/>
    <property type="match status" value="1"/>
</dbReference>
<dbReference type="RefSeq" id="WP_132938247.1">
    <property type="nucleotide sequence ID" value="NZ_CP119676.1"/>
</dbReference>
<dbReference type="PROSITE" id="PS51318">
    <property type="entry name" value="TAT"/>
    <property type="match status" value="1"/>
</dbReference>
<dbReference type="InterPro" id="IPR030998">
    <property type="entry name" value="Thiosulf_SoxB"/>
</dbReference>
<dbReference type="Proteomes" id="UP000295304">
    <property type="component" value="Unassembled WGS sequence"/>
</dbReference>
<feature type="domain" description="5'-Nucleotidase C-terminal" evidence="4">
    <location>
        <begin position="397"/>
        <end position="534"/>
    </location>
</feature>
<dbReference type="PANTHER" id="PTHR11575">
    <property type="entry name" value="5'-NUCLEOTIDASE-RELATED"/>
    <property type="match status" value="1"/>
</dbReference>
<reference evidence="5 6" key="1">
    <citation type="submission" date="2019-03" db="EMBL/GenBank/DDBJ databases">
        <title>Genomic Encyclopedia of Type Strains, Phase IV (KMG-IV): sequencing the most valuable type-strain genomes for metagenomic binning, comparative biology and taxonomic classification.</title>
        <authorList>
            <person name="Goeker M."/>
        </authorList>
    </citation>
    <scope>NUCLEOTIDE SEQUENCE [LARGE SCALE GENOMIC DNA]</scope>
    <source>
        <strain evidence="5 6">DSM 101688</strain>
    </source>
</reference>
<dbReference type="GO" id="GO:0016787">
    <property type="term" value="F:hydrolase activity"/>
    <property type="evidence" value="ECO:0007669"/>
    <property type="project" value="UniProtKB-KW"/>
</dbReference>